<dbReference type="GO" id="GO:0003725">
    <property type="term" value="F:double-stranded RNA binding"/>
    <property type="evidence" value="ECO:0007669"/>
    <property type="project" value="InterPro"/>
</dbReference>
<evidence type="ECO:0000256" key="1">
    <source>
        <dbReference type="ARBA" id="ARBA00004496"/>
    </source>
</evidence>
<dbReference type="EMBL" id="CP064981">
    <property type="protein sequence ID" value="QQR92898.1"/>
    <property type="molecule type" value="Genomic_DNA"/>
</dbReference>
<evidence type="ECO:0000256" key="6">
    <source>
        <dbReference type="ARBA" id="ARBA00022694"/>
    </source>
</evidence>
<protein>
    <recommendedName>
        <fullName evidence="10">L-threonylcarbamoyladenylate synthase</fullName>
        <ecNumber evidence="3">2.7.7.87</ecNumber>
    </recommendedName>
    <alternativeName>
        <fullName evidence="10">L-threonylcarbamoyladenylate synthase</fullName>
    </alternativeName>
</protein>
<dbReference type="PANTHER" id="PTHR17490">
    <property type="entry name" value="SUA5"/>
    <property type="match status" value="1"/>
</dbReference>
<dbReference type="PANTHER" id="PTHR17490:SF16">
    <property type="entry name" value="THREONYLCARBAMOYL-AMP SYNTHASE"/>
    <property type="match status" value="1"/>
</dbReference>
<proteinExistence type="inferred from homology"/>
<evidence type="ECO:0000259" key="13">
    <source>
        <dbReference type="PROSITE" id="PS51163"/>
    </source>
</evidence>
<dbReference type="Proteomes" id="UP000596004">
    <property type="component" value="Chromosome"/>
</dbReference>
<dbReference type="InterPro" id="IPR050156">
    <property type="entry name" value="TC-AMP_synthase_SUA5"/>
</dbReference>
<keyword evidence="7" id="KW-0548">Nucleotidyltransferase</keyword>
<dbReference type="GO" id="GO:0006450">
    <property type="term" value="P:regulation of translational fidelity"/>
    <property type="evidence" value="ECO:0007669"/>
    <property type="project" value="TreeGrafter"/>
</dbReference>
<evidence type="ECO:0000256" key="2">
    <source>
        <dbReference type="ARBA" id="ARBA00007663"/>
    </source>
</evidence>
<evidence type="ECO:0000313" key="14">
    <source>
        <dbReference type="EMBL" id="QQR92898.1"/>
    </source>
</evidence>
<dbReference type="AlphaFoldDB" id="A0A7T9DKB0"/>
<keyword evidence="9" id="KW-0067">ATP-binding</keyword>
<dbReference type="Gene3D" id="3.90.870.10">
    <property type="entry name" value="DHBP synthase"/>
    <property type="match status" value="1"/>
</dbReference>
<dbReference type="GO" id="GO:0005524">
    <property type="term" value="F:ATP binding"/>
    <property type="evidence" value="ECO:0007669"/>
    <property type="project" value="UniProtKB-KW"/>
</dbReference>
<feature type="domain" description="YrdC-like" evidence="13">
    <location>
        <begin position="11"/>
        <end position="190"/>
    </location>
</feature>
<evidence type="ECO:0000256" key="5">
    <source>
        <dbReference type="ARBA" id="ARBA00022679"/>
    </source>
</evidence>
<evidence type="ECO:0000256" key="7">
    <source>
        <dbReference type="ARBA" id="ARBA00022695"/>
    </source>
</evidence>
<dbReference type="GO" id="GO:0061710">
    <property type="term" value="F:L-threonylcarbamoyladenylate synthase"/>
    <property type="evidence" value="ECO:0007669"/>
    <property type="project" value="UniProtKB-EC"/>
</dbReference>
<name>A0A7T9DKB0_9ARCH</name>
<keyword evidence="6" id="KW-0819">tRNA processing</keyword>
<dbReference type="NCBIfam" id="TIGR00057">
    <property type="entry name" value="L-threonylcarbamoyladenylate synthase"/>
    <property type="match status" value="1"/>
</dbReference>
<keyword evidence="5" id="KW-0808">Transferase</keyword>
<evidence type="ECO:0000256" key="9">
    <source>
        <dbReference type="ARBA" id="ARBA00022840"/>
    </source>
</evidence>
<reference evidence="14" key="1">
    <citation type="submission" date="2020-11" db="EMBL/GenBank/DDBJ databases">
        <title>Connecting structure to function with the recovery of over 1000 high-quality activated sludge metagenome-assembled genomes encoding full-length rRNA genes using long-read sequencing.</title>
        <authorList>
            <person name="Singleton C.M."/>
            <person name="Petriglieri F."/>
            <person name="Kristensen J.M."/>
            <person name="Kirkegaard R.H."/>
            <person name="Michaelsen T.Y."/>
            <person name="Andersen M.H."/>
            <person name="Karst S.M."/>
            <person name="Dueholm M.S."/>
            <person name="Nielsen P.H."/>
            <person name="Albertsen M."/>
        </authorList>
    </citation>
    <scope>NUCLEOTIDE SEQUENCE</scope>
    <source>
        <strain evidence="14">Fred_18-Q3-R57-64_BAT3C.431</strain>
    </source>
</reference>
<keyword evidence="4" id="KW-0963">Cytoplasm</keyword>
<sequence length="190" mass="21133">MMTTIPWKEVTAHHDEIIRAMRAGKIFIYPTDTIYGIGCAALDAGAVKRIRALKSREIQKPFSVIAPSKDWIHTHFGVRFPEFLEKLPGPFTFILPKKVVGFLREVAAGESVGVRIPKHPFTQLVEEAGIPFVTTSVNISGQPHAKSISDIPKEMREAVDYVVDAGKLENPPSEIWDLSGEAPKHIPRKN</sequence>
<keyword evidence="8" id="KW-0547">Nucleotide-binding</keyword>
<accession>A0A7T9DKB0</accession>
<dbReference type="Pfam" id="PF01300">
    <property type="entry name" value="Sua5_yciO_yrdC"/>
    <property type="match status" value="1"/>
</dbReference>
<comment type="similarity">
    <text evidence="2">Belongs to the SUA5 family.</text>
</comment>
<gene>
    <name evidence="14" type="ORF">IPJ89_01475</name>
</gene>
<evidence type="ECO:0000256" key="10">
    <source>
        <dbReference type="ARBA" id="ARBA00029774"/>
    </source>
</evidence>
<evidence type="ECO:0000256" key="8">
    <source>
        <dbReference type="ARBA" id="ARBA00022741"/>
    </source>
</evidence>
<evidence type="ECO:0000256" key="3">
    <source>
        <dbReference type="ARBA" id="ARBA00012584"/>
    </source>
</evidence>
<dbReference type="GO" id="GO:0000049">
    <property type="term" value="F:tRNA binding"/>
    <property type="evidence" value="ECO:0007669"/>
    <property type="project" value="TreeGrafter"/>
</dbReference>
<dbReference type="InterPro" id="IPR017945">
    <property type="entry name" value="DHBP_synth_RibB-like_a/b_dom"/>
</dbReference>
<dbReference type="PROSITE" id="PS51163">
    <property type="entry name" value="YRDC"/>
    <property type="match status" value="1"/>
</dbReference>
<dbReference type="EC" id="2.7.7.87" evidence="3"/>
<feature type="region of interest" description="Disordered" evidence="12">
    <location>
        <begin position="170"/>
        <end position="190"/>
    </location>
</feature>
<dbReference type="SUPFAM" id="SSF55821">
    <property type="entry name" value="YrdC/RibB"/>
    <property type="match status" value="1"/>
</dbReference>
<evidence type="ECO:0000256" key="11">
    <source>
        <dbReference type="ARBA" id="ARBA00048366"/>
    </source>
</evidence>
<comment type="subcellular location">
    <subcellularLocation>
        <location evidence="1">Cytoplasm</location>
    </subcellularLocation>
</comment>
<dbReference type="GO" id="GO:0008033">
    <property type="term" value="P:tRNA processing"/>
    <property type="evidence" value="ECO:0007669"/>
    <property type="project" value="UniProtKB-KW"/>
</dbReference>
<comment type="catalytic activity">
    <reaction evidence="11">
        <text>L-threonine + hydrogencarbonate + ATP = L-threonylcarbamoyladenylate + diphosphate + H2O</text>
        <dbReference type="Rhea" id="RHEA:36407"/>
        <dbReference type="ChEBI" id="CHEBI:15377"/>
        <dbReference type="ChEBI" id="CHEBI:17544"/>
        <dbReference type="ChEBI" id="CHEBI:30616"/>
        <dbReference type="ChEBI" id="CHEBI:33019"/>
        <dbReference type="ChEBI" id="CHEBI:57926"/>
        <dbReference type="ChEBI" id="CHEBI:73682"/>
        <dbReference type="EC" id="2.7.7.87"/>
    </reaction>
</comment>
<organism evidence="14">
    <name type="scientific">Candidatus Iainarchaeum sp</name>
    <dbReference type="NCBI Taxonomy" id="3101447"/>
    <lineage>
        <taxon>Archaea</taxon>
        <taxon>Candidatus Iainarchaeota</taxon>
        <taxon>Candidatus Iainarchaeia</taxon>
        <taxon>Candidatus Iainarchaeales</taxon>
        <taxon>Candidatus Iainarchaeaceae</taxon>
        <taxon>Candidatus Iainarchaeum</taxon>
    </lineage>
</organism>
<evidence type="ECO:0000256" key="12">
    <source>
        <dbReference type="SAM" id="MobiDB-lite"/>
    </source>
</evidence>
<dbReference type="InterPro" id="IPR006070">
    <property type="entry name" value="Sua5-like_dom"/>
</dbReference>
<evidence type="ECO:0000256" key="4">
    <source>
        <dbReference type="ARBA" id="ARBA00022490"/>
    </source>
</evidence>
<dbReference type="GO" id="GO:0005737">
    <property type="term" value="C:cytoplasm"/>
    <property type="evidence" value="ECO:0007669"/>
    <property type="project" value="UniProtKB-SubCell"/>
</dbReference>